<evidence type="ECO:0000256" key="1">
    <source>
        <dbReference type="ARBA" id="ARBA00004496"/>
    </source>
</evidence>
<organism evidence="6 7">
    <name type="scientific">Reinekea marinisedimentorum</name>
    <dbReference type="NCBI Taxonomy" id="230495"/>
    <lineage>
        <taxon>Bacteria</taxon>
        <taxon>Pseudomonadati</taxon>
        <taxon>Pseudomonadota</taxon>
        <taxon>Gammaproteobacteria</taxon>
        <taxon>Oceanospirillales</taxon>
        <taxon>Saccharospirillaceae</taxon>
        <taxon>Reinekea</taxon>
    </lineage>
</organism>
<dbReference type="AlphaFoldDB" id="A0A4R3I2E0"/>
<dbReference type="GO" id="GO:0005737">
    <property type="term" value="C:cytoplasm"/>
    <property type="evidence" value="ECO:0007669"/>
    <property type="project" value="UniProtKB-SubCell"/>
</dbReference>
<evidence type="ECO:0000313" key="7">
    <source>
        <dbReference type="Proteomes" id="UP000295793"/>
    </source>
</evidence>
<proteinExistence type="inferred from homology"/>
<comment type="subcellular location">
    <subcellularLocation>
        <location evidence="1">Cytoplasm</location>
    </subcellularLocation>
</comment>
<evidence type="ECO:0000256" key="5">
    <source>
        <dbReference type="ARBA" id="ARBA00023186"/>
    </source>
</evidence>
<dbReference type="Pfam" id="PF03937">
    <property type="entry name" value="Sdh5"/>
    <property type="match status" value="1"/>
</dbReference>
<keyword evidence="5" id="KW-0143">Chaperone</keyword>
<evidence type="ECO:0000313" key="6">
    <source>
        <dbReference type="EMBL" id="TCS39798.1"/>
    </source>
</evidence>
<dbReference type="PANTHER" id="PTHR39585:SF1">
    <property type="entry name" value="FAD ASSEMBLY FACTOR SDHE"/>
    <property type="match status" value="1"/>
</dbReference>
<protein>
    <recommendedName>
        <fullName evidence="3">FAD assembly factor SdhE</fullName>
    </recommendedName>
</protein>
<evidence type="ECO:0000256" key="3">
    <source>
        <dbReference type="ARBA" id="ARBA00019418"/>
    </source>
</evidence>
<dbReference type="InterPro" id="IPR050531">
    <property type="entry name" value="SdhE_FAD_assembly_factor"/>
</dbReference>
<dbReference type="EMBL" id="SLZR01000012">
    <property type="protein sequence ID" value="TCS39798.1"/>
    <property type="molecule type" value="Genomic_DNA"/>
</dbReference>
<evidence type="ECO:0000256" key="4">
    <source>
        <dbReference type="ARBA" id="ARBA00022490"/>
    </source>
</evidence>
<dbReference type="Proteomes" id="UP000295793">
    <property type="component" value="Unassembled WGS sequence"/>
</dbReference>
<dbReference type="Gene3D" id="1.10.150.250">
    <property type="entry name" value="Flavinator of succinate dehydrogenase"/>
    <property type="match status" value="1"/>
</dbReference>
<keyword evidence="4" id="KW-0963">Cytoplasm</keyword>
<reference evidence="6 7" key="1">
    <citation type="submission" date="2019-03" db="EMBL/GenBank/DDBJ databases">
        <title>Genomic Encyclopedia of Archaeal and Bacterial Type Strains, Phase II (KMG-II): from individual species to whole genera.</title>
        <authorList>
            <person name="Goeker M."/>
        </authorList>
    </citation>
    <scope>NUCLEOTIDE SEQUENCE [LARGE SCALE GENOMIC DNA]</scope>
    <source>
        <strain evidence="6 7">DSM 15388</strain>
    </source>
</reference>
<comment type="caution">
    <text evidence="6">The sequence shown here is derived from an EMBL/GenBank/DDBJ whole genome shotgun (WGS) entry which is preliminary data.</text>
</comment>
<evidence type="ECO:0000256" key="2">
    <source>
        <dbReference type="ARBA" id="ARBA00008571"/>
    </source>
</evidence>
<accession>A0A4R3I2E0</accession>
<dbReference type="PANTHER" id="PTHR39585">
    <property type="entry name" value="FAD ASSEMBLY FACTOR SDHE"/>
    <property type="match status" value="1"/>
</dbReference>
<dbReference type="InterPro" id="IPR005631">
    <property type="entry name" value="SDH"/>
</dbReference>
<comment type="similarity">
    <text evidence="2">Belongs to the SdhE FAD assembly factor family.</text>
</comment>
<sequence>MDATEKQLEELRRLTWHSHRGMLELDILLLPFTEQQFLTLSEDDKKAYRRLIDCEDQDLFNWFMEKSTSPDAEIQRMVQAVLAHARQG</sequence>
<dbReference type="GO" id="GO:0006105">
    <property type="term" value="P:succinate metabolic process"/>
    <property type="evidence" value="ECO:0007669"/>
    <property type="project" value="TreeGrafter"/>
</dbReference>
<gene>
    <name evidence="6" type="ORF">BCF53_11283</name>
</gene>
<keyword evidence="7" id="KW-1185">Reference proteome</keyword>
<dbReference type="SUPFAM" id="SSF109910">
    <property type="entry name" value="YgfY-like"/>
    <property type="match status" value="1"/>
</dbReference>
<dbReference type="InterPro" id="IPR036714">
    <property type="entry name" value="SDH_sf"/>
</dbReference>
<name>A0A4R3I2E0_9GAMM</name>